<dbReference type="Pfam" id="PF13489">
    <property type="entry name" value="Methyltransf_23"/>
    <property type="match status" value="1"/>
</dbReference>
<gene>
    <name evidence="1" type="ORF">WQO_03700</name>
</gene>
<keyword evidence="1" id="KW-0808">Transferase</keyword>
<dbReference type="SUPFAM" id="SSF53335">
    <property type="entry name" value="S-adenosyl-L-methionine-dependent methyltransferases"/>
    <property type="match status" value="1"/>
</dbReference>
<dbReference type="STRING" id="1172567.WQO_03700"/>
<dbReference type="InterPro" id="IPR029063">
    <property type="entry name" value="SAM-dependent_MTases_sf"/>
</dbReference>
<dbReference type="PANTHER" id="PTHR43861">
    <property type="entry name" value="TRANS-ACONITATE 2-METHYLTRANSFERASE-RELATED"/>
    <property type="match status" value="1"/>
</dbReference>
<dbReference type="Gene3D" id="2.20.25.110">
    <property type="entry name" value="S-adenosyl-L-methionine-dependent methyltransferases"/>
    <property type="match status" value="1"/>
</dbReference>
<keyword evidence="1" id="KW-0489">Methyltransferase</keyword>
<evidence type="ECO:0000313" key="1">
    <source>
        <dbReference type="EMBL" id="ALU92527.1"/>
    </source>
</evidence>
<dbReference type="KEGG" id="sgb:WQO_03700"/>
<reference evidence="1 2" key="1">
    <citation type="journal article" date="2012" name="J. Bacteriol.">
        <title>Draft genome sequence of Streptomyces globisporus C-1027, which produces an antitumor antibiotic consisting of a nine-membered enediyne with a chromoprotein.</title>
        <authorList>
            <person name="Wang L."/>
            <person name="Wang S."/>
            <person name="He Q."/>
            <person name="Yu T."/>
            <person name="Li Q."/>
            <person name="Hong B."/>
        </authorList>
    </citation>
    <scope>NUCLEOTIDE SEQUENCE [LARGE SCALE GENOMIC DNA]</scope>
    <source>
        <strain evidence="1 2">C-1027</strain>
    </source>
</reference>
<dbReference type="AlphaFoldDB" id="A0A0U3M6Y9"/>
<dbReference type="RefSeq" id="WP_010056156.1">
    <property type="nucleotide sequence ID" value="NZ_CP013738.1"/>
</dbReference>
<dbReference type="GO" id="GO:0017000">
    <property type="term" value="P:antibiotic biosynthetic process"/>
    <property type="evidence" value="ECO:0007669"/>
    <property type="project" value="UniProtKB-ARBA"/>
</dbReference>
<dbReference type="GeneID" id="27781402"/>
<dbReference type="Proteomes" id="UP000064183">
    <property type="component" value="Chromosome"/>
</dbReference>
<protein>
    <submittedName>
        <fullName evidence="1">Methyltransferase</fullName>
    </submittedName>
</protein>
<proteinExistence type="predicted"/>
<dbReference type="EMBL" id="CP013738">
    <property type="protein sequence ID" value="ALU92527.1"/>
    <property type="molecule type" value="Genomic_DNA"/>
</dbReference>
<dbReference type="GO" id="GO:0008168">
    <property type="term" value="F:methyltransferase activity"/>
    <property type="evidence" value="ECO:0007669"/>
    <property type="project" value="UniProtKB-KW"/>
</dbReference>
<sequence length="248" mass="27668">MDWYEDLNLWSGFSAVLFSPERERRAAEVVTTSPLLAFPAGSRVLDQCCGVGVYTVPLAAQGYRTTGVDLHSELLERAAVVCADAKVEAALVQADAREYVAPGAFDVVLNMYTSFGYFEDPEENLQVLRNAYESLAPDGQLIVDLLSKETYASWVGPPKIVDIPGGMVVMRDTILDDWTRYRTDWTMVRGNTAEHSSLTCYVYSARELRDMFQQVGFEEVECFGDWDGRPYDGGATRLIMRGKKARTA</sequence>
<dbReference type="Gene3D" id="3.40.50.150">
    <property type="entry name" value="Vaccinia Virus protein VP39"/>
    <property type="match status" value="1"/>
</dbReference>
<evidence type="ECO:0000313" key="2">
    <source>
        <dbReference type="Proteomes" id="UP000064183"/>
    </source>
</evidence>
<name>A0A0U3M6Y9_STRGL</name>
<dbReference type="CDD" id="cd02440">
    <property type="entry name" value="AdoMet_MTases"/>
    <property type="match status" value="1"/>
</dbReference>
<organism evidence="1 2">
    <name type="scientific">Streptomyces globisporus C-1027</name>
    <dbReference type="NCBI Taxonomy" id="1172567"/>
    <lineage>
        <taxon>Bacteria</taxon>
        <taxon>Bacillati</taxon>
        <taxon>Actinomycetota</taxon>
        <taxon>Actinomycetes</taxon>
        <taxon>Kitasatosporales</taxon>
        <taxon>Streptomycetaceae</taxon>
        <taxon>Streptomyces</taxon>
    </lineage>
</organism>
<dbReference type="GO" id="GO:0032259">
    <property type="term" value="P:methylation"/>
    <property type="evidence" value="ECO:0007669"/>
    <property type="project" value="UniProtKB-KW"/>
</dbReference>
<accession>A0A0U3M6Y9</accession>